<name>A0AAV7XR71_9NEOP</name>
<evidence type="ECO:0000256" key="1">
    <source>
        <dbReference type="ARBA" id="ARBA00000810"/>
    </source>
</evidence>
<keyword evidence="12" id="KW-1185">Reference proteome</keyword>
<dbReference type="GO" id="GO:0004197">
    <property type="term" value="F:cysteine-type endopeptidase activity"/>
    <property type="evidence" value="ECO:0007669"/>
    <property type="project" value="UniProtKB-EC"/>
</dbReference>
<feature type="active site" evidence="8">
    <location>
        <position position="161"/>
    </location>
</feature>
<evidence type="ECO:0000256" key="3">
    <source>
        <dbReference type="ARBA" id="ARBA00012628"/>
    </source>
</evidence>
<dbReference type="AlphaFoldDB" id="A0AAV7XR71"/>
<dbReference type="Pfam" id="PF01650">
    <property type="entry name" value="Peptidase_C13"/>
    <property type="match status" value="1"/>
</dbReference>
<dbReference type="FunFam" id="3.40.50.1460:FF:000006">
    <property type="entry name" value="Legumain"/>
    <property type="match status" value="1"/>
</dbReference>
<dbReference type="GO" id="GO:0051603">
    <property type="term" value="P:proteolysis involved in protein catabolic process"/>
    <property type="evidence" value="ECO:0007669"/>
    <property type="project" value="TreeGrafter"/>
</dbReference>
<comment type="similarity">
    <text evidence="2">Belongs to the peptidase C13 family.</text>
</comment>
<evidence type="ECO:0000313" key="12">
    <source>
        <dbReference type="Proteomes" id="UP001075354"/>
    </source>
</evidence>
<feature type="active site" description="Nucleophile" evidence="8">
    <location>
        <position position="202"/>
    </location>
</feature>
<dbReference type="Gene3D" id="1.10.132.130">
    <property type="match status" value="1"/>
</dbReference>
<evidence type="ECO:0000256" key="2">
    <source>
        <dbReference type="ARBA" id="ARBA00009941"/>
    </source>
</evidence>
<keyword evidence="6" id="KW-0378">Hydrolase</keyword>
<gene>
    <name evidence="11" type="ORF">ONE63_009350</name>
</gene>
<evidence type="ECO:0000256" key="6">
    <source>
        <dbReference type="ARBA" id="ARBA00022801"/>
    </source>
</evidence>
<evidence type="ECO:0000259" key="10">
    <source>
        <dbReference type="Pfam" id="PF20985"/>
    </source>
</evidence>
<dbReference type="InterPro" id="IPR046427">
    <property type="entry name" value="Legumain_prodom_sf"/>
</dbReference>
<dbReference type="Gene3D" id="3.40.50.1460">
    <property type="match status" value="1"/>
</dbReference>
<accession>A0AAV7XR71</accession>
<sequence length="456" mass="51296">MALALVAFVVTVGLASATVHSRQVDPFAKFPVKGTLPNGGKIWALLVAGSNGYFNYRHQADVCHAYQILHQNGIPDENIIVMMYDDIATDENNPTPNVIINSPGGPNVYKGVPIDYSRDDVNSANFIAVLTGNKSAVAGIGSGRVINSNSQDHIFVNFVDHGAPGFLCFPNDELHAKLLEDTLQRMRIARSFNKMVLYVEACESGSMFDEILPDNSQVFVLTAADPRESSYACYYDKLRGTYLGDVFSVKWMEDSDIKENLTKETLHHQFQLVRSVTNTSHVEEYGDLDLGSLPVSYFQGYKSHKVAGSKNYLPPILDAVSSRDVHLEILKRQHEAATDMNLKRKLKFKIRRMQKLRKHLDSVFSDIASEVAQGNHQRTEFLLQSQNLLTYAKLPCYETLVKHFSSKCFKISENYYTLTKMKIFVNMCSVQWTTSESIVKVMDSVCQQERRLTGIH</sequence>
<dbReference type="PIRSF" id="PIRSF019663">
    <property type="entry name" value="Legumain"/>
    <property type="match status" value="1"/>
</dbReference>
<dbReference type="PANTHER" id="PTHR12000">
    <property type="entry name" value="HEMOGLOBINASE FAMILY MEMBER"/>
    <property type="match status" value="1"/>
</dbReference>
<keyword evidence="4" id="KW-0645">Protease</keyword>
<feature type="chain" id="PRO_5043709305" description="legumain" evidence="9">
    <location>
        <begin position="18"/>
        <end position="456"/>
    </location>
</feature>
<proteinExistence type="inferred from homology"/>
<evidence type="ECO:0000256" key="7">
    <source>
        <dbReference type="ARBA" id="ARBA00022807"/>
    </source>
</evidence>
<dbReference type="EMBL" id="JAPTSV010000007">
    <property type="protein sequence ID" value="KAJ1526191.1"/>
    <property type="molecule type" value="Genomic_DNA"/>
</dbReference>
<evidence type="ECO:0000256" key="9">
    <source>
        <dbReference type="SAM" id="SignalP"/>
    </source>
</evidence>
<dbReference type="Pfam" id="PF20985">
    <property type="entry name" value="Legum_prodom"/>
    <property type="match status" value="1"/>
</dbReference>
<dbReference type="InterPro" id="IPR001096">
    <property type="entry name" value="Peptidase_C13"/>
</dbReference>
<feature type="domain" description="Legumain prodomain" evidence="10">
    <location>
        <begin position="349"/>
        <end position="446"/>
    </location>
</feature>
<comment type="catalytic activity">
    <reaction evidence="1">
        <text>Hydrolysis of proteins and small molecule substrates at -Asn-|-Xaa- bonds.</text>
        <dbReference type="EC" id="3.4.22.34"/>
    </reaction>
</comment>
<dbReference type="Proteomes" id="UP001075354">
    <property type="component" value="Chromosome 7"/>
</dbReference>
<dbReference type="CDD" id="cd21115">
    <property type="entry name" value="legumain_C"/>
    <property type="match status" value="1"/>
</dbReference>
<organism evidence="11 12">
    <name type="scientific">Megalurothrips usitatus</name>
    <name type="common">bean blossom thrips</name>
    <dbReference type="NCBI Taxonomy" id="439358"/>
    <lineage>
        <taxon>Eukaryota</taxon>
        <taxon>Metazoa</taxon>
        <taxon>Ecdysozoa</taxon>
        <taxon>Arthropoda</taxon>
        <taxon>Hexapoda</taxon>
        <taxon>Insecta</taxon>
        <taxon>Pterygota</taxon>
        <taxon>Neoptera</taxon>
        <taxon>Paraneoptera</taxon>
        <taxon>Thysanoptera</taxon>
        <taxon>Terebrantia</taxon>
        <taxon>Thripoidea</taxon>
        <taxon>Thripidae</taxon>
        <taxon>Megalurothrips</taxon>
    </lineage>
</organism>
<dbReference type="GO" id="GO:0006624">
    <property type="term" value="P:vacuolar protein processing"/>
    <property type="evidence" value="ECO:0007669"/>
    <property type="project" value="TreeGrafter"/>
</dbReference>
<protein>
    <recommendedName>
        <fullName evidence="3">legumain</fullName>
        <ecNumber evidence="3">3.4.22.34</ecNumber>
    </recommendedName>
</protein>
<dbReference type="GO" id="GO:0005773">
    <property type="term" value="C:vacuole"/>
    <property type="evidence" value="ECO:0007669"/>
    <property type="project" value="GOC"/>
</dbReference>
<dbReference type="EC" id="3.4.22.34" evidence="3"/>
<evidence type="ECO:0000256" key="8">
    <source>
        <dbReference type="PIRSR" id="PIRSR019663-1"/>
    </source>
</evidence>
<feature type="signal peptide" evidence="9">
    <location>
        <begin position="1"/>
        <end position="17"/>
    </location>
</feature>
<keyword evidence="7" id="KW-0788">Thiol protease</keyword>
<evidence type="ECO:0000313" key="11">
    <source>
        <dbReference type="EMBL" id="KAJ1526191.1"/>
    </source>
</evidence>
<evidence type="ECO:0000256" key="5">
    <source>
        <dbReference type="ARBA" id="ARBA00022729"/>
    </source>
</evidence>
<dbReference type="InterPro" id="IPR048501">
    <property type="entry name" value="Legum_prodom"/>
</dbReference>
<evidence type="ECO:0000256" key="4">
    <source>
        <dbReference type="ARBA" id="ARBA00022670"/>
    </source>
</evidence>
<dbReference type="PRINTS" id="PR00776">
    <property type="entry name" value="HEMOGLOBNASE"/>
</dbReference>
<keyword evidence="5 9" id="KW-0732">Signal</keyword>
<dbReference type="PANTHER" id="PTHR12000:SF42">
    <property type="entry name" value="LEGUMAIN"/>
    <property type="match status" value="1"/>
</dbReference>
<comment type="caution">
    <text evidence="11">The sequence shown here is derived from an EMBL/GenBank/DDBJ whole genome shotgun (WGS) entry which is preliminary data.</text>
</comment>
<reference evidence="11" key="1">
    <citation type="submission" date="2022-12" db="EMBL/GenBank/DDBJ databases">
        <title>Chromosome-level genome assembly of the bean flower thrips Megalurothrips usitatus.</title>
        <authorList>
            <person name="Ma L."/>
            <person name="Liu Q."/>
            <person name="Li H."/>
            <person name="Cai W."/>
        </authorList>
    </citation>
    <scope>NUCLEOTIDE SEQUENCE</scope>
    <source>
        <strain evidence="11">Cailab_2022a</strain>
    </source>
</reference>